<proteinExistence type="predicted"/>
<dbReference type="EMBL" id="JANFQO010000015">
    <property type="protein sequence ID" value="MCQ4166276.1"/>
    <property type="molecule type" value="Genomic_DNA"/>
</dbReference>
<comment type="caution">
    <text evidence="2">The sequence shown here is derived from an EMBL/GenBank/DDBJ whole genome shotgun (WGS) entry which is preliminary data.</text>
</comment>
<keyword evidence="1" id="KW-1133">Transmembrane helix</keyword>
<dbReference type="RefSeq" id="WP_255915468.1">
    <property type="nucleotide sequence ID" value="NZ_JANFQO010000015.1"/>
</dbReference>
<keyword evidence="1" id="KW-0472">Membrane</keyword>
<sequence length="224" mass="23072">MTVAALPRWVGAGAFALACIAGMVNAVGFLAFEHQAITHLTGTTTLFGVALAQGQGGLALNLLLFLLSFLAGAALSGAIVRDSTLRLGRRYGVALVLESMLLLLAIPLLHRHSVAGICVATAACGLQNAMASTYSGAVLRTTHVSGIFTDLGIMLGQRLLGHSHDARRRNLYLLIVAGFALGALCGAAGFAVLGENVLAVPALLTGIAGLAYGLYRQRALQRGP</sequence>
<keyword evidence="3" id="KW-1185">Reference proteome</keyword>
<dbReference type="PANTHER" id="PTHR37314">
    <property type="entry name" value="SLR0142 PROTEIN"/>
    <property type="match status" value="1"/>
</dbReference>
<feature type="transmembrane region" description="Helical" evidence="1">
    <location>
        <begin position="198"/>
        <end position="215"/>
    </location>
</feature>
<dbReference type="Proteomes" id="UP001165498">
    <property type="component" value="Unassembled WGS sequence"/>
</dbReference>
<organism evidence="2 3">
    <name type="scientific">Tahibacter harae</name>
    <dbReference type="NCBI Taxonomy" id="2963937"/>
    <lineage>
        <taxon>Bacteria</taxon>
        <taxon>Pseudomonadati</taxon>
        <taxon>Pseudomonadota</taxon>
        <taxon>Gammaproteobacteria</taxon>
        <taxon>Lysobacterales</taxon>
        <taxon>Rhodanobacteraceae</taxon>
        <taxon>Tahibacter</taxon>
    </lineage>
</organism>
<protein>
    <submittedName>
        <fullName evidence="2">DUF1275 domain-containing protein</fullName>
    </submittedName>
</protein>
<dbReference type="PANTHER" id="PTHR37314:SF4">
    <property type="entry name" value="UPF0700 TRANSMEMBRANE PROTEIN YOAK"/>
    <property type="match status" value="1"/>
</dbReference>
<keyword evidence="1" id="KW-0812">Transmembrane</keyword>
<gene>
    <name evidence="2" type="ORF">NM961_16275</name>
</gene>
<evidence type="ECO:0000313" key="3">
    <source>
        <dbReference type="Proteomes" id="UP001165498"/>
    </source>
</evidence>
<reference evidence="2" key="1">
    <citation type="submission" date="2022-07" db="EMBL/GenBank/DDBJ databases">
        <title>Tahibacter sp., a new gammaproteobacterium isolated from the silt sample collected at pig farm.</title>
        <authorList>
            <person name="Chen H."/>
        </authorList>
    </citation>
    <scope>NUCLEOTIDE SEQUENCE</scope>
    <source>
        <strain evidence="2">P2K</strain>
    </source>
</reference>
<dbReference type="Pfam" id="PF06912">
    <property type="entry name" value="DUF1275"/>
    <property type="match status" value="1"/>
</dbReference>
<name>A0ABT1QVG2_9GAMM</name>
<feature type="transmembrane region" description="Helical" evidence="1">
    <location>
        <begin position="59"/>
        <end position="79"/>
    </location>
</feature>
<accession>A0ABT1QVG2</accession>
<evidence type="ECO:0000256" key="1">
    <source>
        <dbReference type="SAM" id="Phobius"/>
    </source>
</evidence>
<evidence type="ECO:0000313" key="2">
    <source>
        <dbReference type="EMBL" id="MCQ4166276.1"/>
    </source>
</evidence>
<dbReference type="InterPro" id="IPR010699">
    <property type="entry name" value="DUF1275"/>
</dbReference>
<feature type="transmembrane region" description="Helical" evidence="1">
    <location>
        <begin position="171"/>
        <end position="192"/>
    </location>
</feature>